<reference evidence="1 2" key="1">
    <citation type="journal article" date="2019" name="Sci. Rep.">
        <title>Orb-weaving spider Araneus ventricosus genome elucidates the spidroin gene catalogue.</title>
        <authorList>
            <person name="Kono N."/>
            <person name="Nakamura H."/>
            <person name="Ohtoshi R."/>
            <person name="Moran D.A.P."/>
            <person name="Shinohara A."/>
            <person name="Yoshida Y."/>
            <person name="Fujiwara M."/>
            <person name="Mori M."/>
            <person name="Tomita M."/>
            <person name="Arakawa K."/>
        </authorList>
    </citation>
    <scope>NUCLEOTIDE SEQUENCE [LARGE SCALE GENOMIC DNA]</scope>
</reference>
<protein>
    <submittedName>
        <fullName evidence="1">Uncharacterized protein</fullName>
    </submittedName>
</protein>
<dbReference type="AlphaFoldDB" id="A0A4Y2KFN4"/>
<evidence type="ECO:0000313" key="1">
    <source>
        <dbReference type="EMBL" id="GBN01138.1"/>
    </source>
</evidence>
<dbReference type="Proteomes" id="UP000499080">
    <property type="component" value="Unassembled WGS sequence"/>
</dbReference>
<evidence type="ECO:0000313" key="2">
    <source>
        <dbReference type="Proteomes" id="UP000499080"/>
    </source>
</evidence>
<comment type="caution">
    <text evidence="1">The sequence shown here is derived from an EMBL/GenBank/DDBJ whole genome shotgun (WGS) entry which is preliminary data.</text>
</comment>
<sequence length="91" mass="10299">MVGTSLSKHPRHASGKMFDPQCQDVRFTMHHAHIADPVAFDRNLGPCGREAETFQLDLGCFYFCRENVFPLVTVIAGRTCLYDKIPSDLNR</sequence>
<organism evidence="1 2">
    <name type="scientific">Araneus ventricosus</name>
    <name type="common">Orbweaver spider</name>
    <name type="synonym">Epeira ventricosa</name>
    <dbReference type="NCBI Taxonomy" id="182803"/>
    <lineage>
        <taxon>Eukaryota</taxon>
        <taxon>Metazoa</taxon>
        <taxon>Ecdysozoa</taxon>
        <taxon>Arthropoda</taxon>
        <taxon>Chelicerata</taxon>
        <taxon>Arachnida</taxon>
        <taxon>Araneae</taxon>
        <taxon>Araneomorphae</taxon>
        <taxon>Entelegynae</taxon>
        <taxon>Araneoidea</taxon>
        <taxon>Araneidae</taxon>
        <taxon>Araneus</taxon>
    </lineage>
</organism>
<name>A0A4Y2KFN4_ARAVE</name>
<proteinExistence type="predicted"/>
<gene>
    <name evidence="1" type="ORF">AVEN_29361_1</name>
</gene>
<dbReference type="EMBL" id="BGPR01004586">
    <property type="protein sequence ID" value="GBN01138.1"/>
    <property type="molecule type" value="Genomic_DNA"/>
</dbReference>
<accession>A0A4Y2KFN4</accession>
<keyword evidence="2" id="KW-1185">Reference proteome</keyword>